<reference evidence="1" key="2">
    <citation type="journal article" date="2015" name="Fish Shellfish Immunol.">
        <title>Early steps in the European eel (Anguilla anguilla)-Vibrio vulnificus interaction in the gills: Role of the RtxA13 toxin.</title>
        <authorList>
            <person name="Callol A."/>
            <person name="Pajuelo D."/>
            <person name="Ebbesson L."/>
            <person name="Teles M."/>
            <person name="MacKenzie S."/>
            <person name="Amaro C."/>
        </authorList>
    </citation>
    <scope>NUCLEOTIDE SEQUENCE</scope>
</reference>
<organism evidence="1">
    <name type="scientific">Anguilla anguilla</name>
    <name type="common">European freshwater eel</name>
    <name type="synonym">Muraena anguilla</name>
    <dbReference type="NCBI Taxonomy" id="7936"/>
    <lineage>
        <taxon>Eukaryota</taxon>
        <taxon>Metazoa</taxon>
        <taxon>Chordata</taxon>
        <taxon>Craniata</taxon>
        <taxon>Vertebrata</taxon>
        <taxon>Euteleostomi</taxon>
        <taxon>Actinopterygii</taxon>
        <taxon>Neopterygii</taxon>
        <taxon>Teleostei</taxon>
        <taxon>Anguilliformes</taxon>
        <taxon>Anguillidae</taxon>
        <taxon>Anguilla</taxon>
    </lineage>
</organism>
<dbReference type="AlphaFoldDB" id="A0A0E9UEC8"/>
<reference evidence="1" key="1">
    <citation type="submission" date="2014-11" db="EMBL/GenBank/DDBJ databases">
        <authorList>
            <person name="Amaro Gonzalez C."/>
        </authorList>
    </citation>
    <scope>NUCLEOTIDE SEQUENCE</scope>
</reference>
<accession>A0A0E9UEC8</accession>
<name>A0A0E9UEC8_ANGAN</name>
<evidence type="ECO:0000313" key="1">
    <source>
        <dbReference type="EMBL" id="JAH64219.1"/>
    </source>
</evidence>
<protein>
    <submittedName>
        <fullName evidence="1">Uncharacterized protein</fullName>
    </submittedName>
</protein>
<sequence length="20" mass="2650">MWNFETRVWKCTLRYYLLNI</sequence>
<proteinExistence type="predicted"/>
<dbReference type="EMBL" id="GBXM01044358">
    <property type="protein sequence ID" value="JAH64219.1"/>
    <property type="molecule type" value="Transcribed_RNA"/>
</dbReference>